<reference evidence="5 6" key="1">
    <citation type="submission" date="2016-10" db="EMBL/GenBank/DDBJ databases">
        <authorList>
            <person name="de Groot N.N."/>
        </authorList>
    </citation>
    <scope>NUCLEOTIDE SEQUENCE [LARGE SCALE GENOMIC DNA]</scope>
    <source>
        <strain evidence="5 6">DSM 16077</strain>
    </source>
</reference>
<dbReference type="SUPFAM" id="SSF75217">
    <property type="entry name" value="alpha/beta knot"/>
    <property type="match status" value="1"/>
</dbReference>
<feature type="region of interest" description="Disordered" evidence="3">
    <location>
        <begin position="1"/>
        <end position="25"/>
    </location>
</feature>
<evidence type="ECO:0000259" key="4">
    <source>
        <dbReference type="SMART" id="SM00967"/>
    </source>
</evidence>
<organism evidence="5 6">
    <name type="scientific">Maricaulis salignorans</name>
    <dbReference type="NCBI Taxonomy" id="144026"/>
    <lineage>
        <taxon>Bacteria</taxon>
        <taxon>Pseudomonadati</taxon>
        <taxon>Pseudomonadota</taxon>
        <taxon>Alphaproteobacteria</taxon>
        <taxon>Maricaulales</taxon>
        <taxon>Maricaulaceae</taxon>
        <taxon>Maricaulis</taxon>
    </lineage>
</organism>
<dbReference type="GO" id="GO:0006396">
    <property type="term" value="P:RNA processing"/>
    <property type="evidence" value="ECO:0007669"/>
    <property type="project" value="InterPro"/>
</dbReference>
<dbReference type="InterPro" id="IPR013123">
    <property type="entry name" value="SpoU_subst-bd"/>
</dbReference>
<dbReference type="PANTHER" id="PTHR46429">
    <property type="entry name" value="23S RRNA (GUANOSINE-2'-O-)-METHYLTRANSFERASE RLMB"/>
    <property type="match status" value="1"/>
</dbReference>
<evidence type="ECO:0000313" key="6">
    <source>
        <dbReference type="Proteomes" id="UP000199759"/>
    </source>
</evidence>
<dbReference type="SMART" id="SM00967">
    <property type="entry name" value="SpoU_sub_bind"/>
    <property type="match status" value="1"/>
</dbReference>
<dbReference type="GO" id="GO:0032259">
    <property type="term" value="P:methylation"/>
    <property type="evidence" value="ECO:0007669"/>
    <property type="project" value="UniProtKB-KW"/>
</dbReference>
<feature type="domain" description="RNA 2-O ribose methyltransferase substrate binding" evidence="4">
    <location>
        <begin position="29"/>
        <end position="97"/>
    </location>
</feature>
<dbReference type="InterPro" id="IPR029064">
    <property type="entry name" value="Ribosomal_eL30-like_sf"/>
</dbReference>
<protein>
    <submittedName>
        <fullName evidence="5">23S rRNA (Guanosine2251-2'-O)-methyltransferase</fullName>
    </submittedName>
</protein>
<keyword evidence="2 5" id="KW-0808">Transferase</keyword>
<evidence type="ECO:0000256" key="3">
    <source>
        <dbReference type="SAM" id="MobiDB-lite"/>
    </source>
</evidence>
<dbReference type="Pfam" id="PF00588">
    <property type="entry name" value="SpoU_methylase"/>
    <property type="match status" value="1"/>
</dbReference>
<keyword evidence="6" id="KW-1185">Reference proteome</keyword>
<dbReference type="GO" id="GO:0003723">
    <property type="term" value="F:RNA binding"/>
    <property type="evidence" value="ECO:0007669"/>
    <property type="project" value="InterPro"/>
</dbReference>
<dbReference type="InterPro" id="IPR001537">
    <property type="entry name" value="SpoU_MeTrfase"/>
</dbReference>
<dbReference type="Proteomes" id="UP000199759">
    <property type="component" value="Unassembled WGS sequence"/>
</dbReference>
<evidence type="ECO:0000256" key="2">
    <source>
        <dbReference type="ARBA" id="ARBA00022679"/>
    </source>
</evidence>
<dbReference type="STRING" id="144026.SAMN04488568_11476"/>
<dbReference type="AlphaFoldDB" id="A0A1G9UBY7"/>
<evidence type="ECO:0000256" key="1">
    <source>
        <dbReference type="ARBA" id="ARBA00022603"/>
    </source>
</evidence>
<dbReference type="SUPFAM" id="SSF55315">
    <property type="entry name" value="L30e-like"/>
    <property type="match status" value="1"/>
</dbReference>
<dbReference type="GO" id="GO:0005829">
    <property type="term" value="C:cytosol"/>
    <property type="evidence" value="ECO:0007669"/>
    <property type="project" value="TreeGrafter"/>
</dbReference>
<dbReference type="GO" id="GO:0008173">
    <property type="term" value="F:RNA methyltransferase activity"/>
    <property type="evidence" value="ECO:0007669"/>
    <property type="project" value="InterPro"/>
</dbReference>
<gene>
    <name evidence="5" type="ORF">SAMN04488568_11476</name>
</gene>
<accession>A0A1G9UBY7</accession>
<dbReference type="EMBL" id="FNHG01000014">
    <property type="protein sequence ID" value="SDM57456.1"/>
    <property type="molecule type" value="Genomic_DNA"/>
</dbReference>
<dbReference type="InterPro" id="IPR029026">
    <property type="entry name" value="tRNA_m1G_MTases_N"/>
</dbReference>
<dbReference type="Pfam" id="PF08032">
    <property type="entry name" value="SpoU_sub_bind"/>
    <property type="match status" value="1"/>
</dbReference>
<dbReference type="InterPro" id="IPR004441">
    <property type="entry name" value="rRNA_MeTrfase_TrmH"/>
</dbReference>
<keyword evidence="1 5" id="KW-0489">Methyltransferase</keyword>
<evidence type="ECO:0000313" key="5">
    <source>
        <dbReference type="EMBL" id="SDM57456.1"/>
    </source>
</evidence>
<sequence>MTKPPMRNTPNRGDYTRRSSPAQTANSGWIWGRHAVLAALQNSKRKVIEIRVTRNAVKEIPEGLAKRLYEPREIDQALPEGAVHQGFALKCSALESEHINAVVDPTHGALLVLDQITDPHNVGAIFRSAAAFGIRAIIMQDRKAPPLFGTVCKSAVGAAERVPHIQVTNIADTLKSFRKAGRHVLGLAGEGEASLADAIAGFDGKGHGPGLVLVMGSEDKGLRPRVASECDQLVRIPMMDAIESLNVSNAAAIALYEASKWRPARGKAPIEDVAE</sequence>
<dbReference type="CDD" id="cd18103">
    <property type="entry name" value="SpoU-like_RlmB"/>
    <property type="match status" value="1"/>
</dbReference>
<dbReference type="NCBIfam" id="TIGR00186">
    <property type="entry name" value="rRNA_methyl_3"/>
    <property type="match status" value="1"/>
</dbReference>
<dbReference type="Gene3D" id="3.40.1280.10">
    <property type="match status" value="1"/>
</dbReference>
<proteinExistence type="predicted"/>
<name>A0A1G9UBY7_9PROT</name>
<dbReference type="Gene3D" id="3.30.1330.30">
    <property type="match status" value="1"/>
</dbReference>
<dbReference type="PANTHER" id="PTHR46429:SF1">
    <property type="entry name" value="23S RRNA (GUANOSINE-2'-O-)-METHYLTRANSFERASE RLMB"/>
    <property type="match status" value="1"/>
</dbReference>
<dbReference type="InterPro" id="IPR029028">
    <property type="entry name" value="Alpha/beta_knot_MTases"/>
</dbReference>